<sequence length="266" mass="27763">MAVWWQTLVAALGGVVGLILFLSPGKAVLRARSERVLGDLNPLPFPAIAANCAGWIAYSYVTSDVLVLWPNAAGFLLGMFYTMSAYGLADTKTRDRQIAIMLLFSAVIIVVGSVGTLGHMSQHGLKTLWGFTSNAILLIFYASPLSTVLEVVRSRSSATLNLPLSVMNVINGTLWLVYGLAISDLFIAVPNGVGAALGIVYCALLCVFPHKAAKRSPPNSDSNTTSSRRELMVDGGATVSGDHELGLAAAAVDADGAGGPAGASRV</sequence>
<evidence type="ECO:0000313" key="13">
    <source>
        <dbReference type="EMBL" id="EFN54888.1"/>
    </source>
</evidence>
<dbReference type="Gene3D" id="1.20.1280.290">
    <property type="match status" value="2"/>
</dbReference>
<keyword evidence="6 12" id="KW-0762">Sugar transport</keyword>
<comment type="subcellular location">
    <subcellularLocation>
        <location evidence="1 12">Cell membrane</location>
        <topology evidence="1 12">Multi-pass membrane protein</topology>
    </subcellularLocation>
    <subcellularLocation>
        <location evidence="2">Golgi apparatus membrane</location>
        <topology evidence="2">Multi-pass membrane protein</topology>
    </subcellularLocation>
</comment>
<evidence type="ECO:0000256" key="7">
    <source>
        <dbReference type="ARBA" id="ARBA00022692"/>
    </source>
</evidence>
<feature type="transmembrane region" description="Helical" evidence="12">
    <location>
        <begin position="67"/>
        <end position="86"/>
    </location>
</feature>
<dbReference type="GO" id="GO:0000139">
    <property type="term" value="C:Golgi membrane"/>
    <property type="evidence" value="ECO:0007669"/>
    <property type="project" value="UniProtKB-SubCell"/>
</dbReference>
<feature type="transmembrane region" description="Helical" evidence="12">
    <location>
        <begin position="161"/>
        <end position="181"/>
    </location>
</feature>
<accession>E1ZHC0</accession>
<evidence type="ECO:0000256" key="12">
    <source>
        <dbReference type="RuleBase" id="RU910715"/>
    </source>
</evidence>
<dbReference type="OrthoDB" id="409725at2759"/>
<dbReference type="GeneID" id="17354345"/>
<evidence type="ECO:0000256" key="2">
    <source>
        <dbReference type="ARBA" id="ARBA00004653"/>
    </source>
</evidence>
<dbReference type="InParanoid" id="E1ZHC0"/>
<evidence type="ECO:0000256" key="6">
    <source>
        <dbReference type="ARBA" id="ARBA00022597"/>
    </source>
</evidence>
<keyword evidence="4 12" id="KW-0813">Transport</keyword>
<organism evidence="14">
    <name type="scientific">Chlorella variabilis</name>
    <name type="common">Green alga</name>
    <dbReference type="NCBI Taxonomy" id="554065"/>
    <lineage>
        <taxon>Eukaryota</taxon>
        <taxon>Viridiplantae</taxon>
        <taxon>Chlorophyta</taxon>
        <taxon>core chlorophytes</taxon>
        <taxon>Trebouxiophyceae</taxon>
        <taxon>Chlorellales</taxon>
        <taxon>Chlorellaceae</taxon>
        <taxon>Chlorella clade</taxon>
        <taxon>Chlorella</taxon>
    </lineage>
</organism>
<dbReference type="PANTHER" id="PTHR10791:SF224">
    <property type="entry name" value="SUGAR TRANSPORTER SWEET"/>
    <property type="match status" value="1"/>
</dbReference>
<dbReference type="Proteomes" id="UP000008141">
    <property type="component" value="Unassembled WGS sequence"/>
</dbReference>
<keyword evidence="5" id="KW-1003">Cell membrane</keyword>
<dbReference type="RefSeq" id="XP_005846990.1">
    <property type="nucleotide sequence ID" value="XM_005846928.1"/>
</dbReference>
<feature type="transmembrane region" description="Helical" evidence="12">
    <location>
        <begin position="129"/>
        <end position="149"/>
    </location>
</feature>
<evidence type="ECO:0000313" key="14">
    <source>
        <dbReference type="Proteomes" id="UP000008141"/>
    </source>
</evidence>
<dbReference type="InterPro" id="IPR004316">
    <property type="entry name" value="SWEET_rpt"/>
</dbReference>
<keyword evidence="9 12" id="KW-1133">Transmembrane helix</keyword>
<feature type="transmembrane region" description="Helical" evidence="12">
    <location>
        <begin position="98"/>
        <end position="117"/>
    </location>
</feature>
<evidence type="ECO:0000256" key="4">
    <source>
        <dbReference type="ARBA" id="ARBA00022448"/>
    </source>
</evidence>
<evidence type="ECO:0000256" key="3">
    <source>
        <dbReference type="ARBA" id="ARBA00007809"/>
    </source>
</evidence>
<dbReference type="Pfam" id="PF03083">
    <property type="entry name" value="MtN3_slv"/>
    <property type="match status" value="2"/>
</dbReference>
<gene>
    <name evidence="13" type="ORF">CHLNCDRAFT_59697</name>
</gene>
<dbReference type="eggNOG" id="KOG1623">
    <property type="taxonomic scope" value="Eukaryota"/>
</dbReference>
<name>E1ZHC0_CHLVA</name>
<keyword evidence="8" id="KW-0677">Repeat</keyword>
<keyword evidence="11 12" id="KW-0472">Membrane</keyword>
<dbReference type="FunCoup" id="E1ZHC0">
    <property type="interactions" value="949"/>
</dbReference>
<evidence type="ECO:0000256" key="8">
    <source>
        <dbReference type="ARBA" id="ARBA00022737"/>
    </source>
</evidence>
<feature type="transmembrane region" description="Helical" evidence="12">
    <location>
        <begin position="187"/>
        <end position="208"/>
    </location>
</feature>
<evidence type="ECO:0000256" key="9">
    <source>
        <dbReference type="ARBA" id="ARBA00022989"/>
    </source>
</evidence>
<evidence type="ECO:0000256" key="10">
    <source>
        <dbReference type="ARBA" id="ARBA00023034"/>
    </source>
</evidence>
<evidence type="ECO:0000256" key="1">
    <source>
        <dbReference type="ARBA" id="ARBA00004651"/>
    </source>
</evidence>
<dbReference type="STRING" id="554065.E1ZHC0"/>
<dbReference type="PANTHER" id="PTHR10791">
    <property type="entry name" value="RAG1-ACTIVATING PROTEIN 1"/>
    <property type="match status" value="1"/>
</dbReference>
<dbReference type="GO" id="GO:0051119">
    <property type="term" value="F:sugar transmembrane transporter activity"/>
    <property type="evidence" value="ECO:0007669"/>
    <property type="project" value="InterPro"/>
</dbReference>
<dbReference type="FunFam" id="1.20.1280.290:FF:000004">
    <property type="entry name" value="Sugar transporter SWEET"/>
    <property type="match status" value="1"/>
</dbReference>
<comment type="similarity">
    <text evidence="3 12">Belongs to the SWEET sugar transporter family.</text>
</comment>
<comment type="function">
    <text evidence="12">Mediates both low-affinity uptake and efflux of sugar across the membrane.</text>
</comment>
<keyword evidence="14" id="KW-1185">Reference proteome</keyword>
<feature type="transmembrane region" description="Helical" evidence="12">
    <location>
        <begin position="6"/>
        <end position="22"/>
    </location>
</feature>
<feature type="transmembrane region" description="Helical" evidence="12">
    <location>
        <begin position="43"/>
        <end position="61"/>
    </location>
</feature>
<keyword evidence="7 12" id="KW-0812">Transmembrane</keyword>
<dbReference type="InterPro" id="IPR047664">
    <property type="entry name" value="SWEET"/>
</dbReference>
<protein>
    <recommendedName>
        <fullName evidence="12">Bidirectional sugar transporter SWEET</fullName>
    </recommendedName>
</protein>
<dbReference type="AlphaFoldDB" id="E1ZHC0"/>
<dbReference type="GO" id="GO:0005886">
    <property type="term" value="C:plasma membrane"/>
    <property type="evidence" value="ECO:0007669"/>
    <property type="project" value="UniProtKB-SubCell"/>
</dbReference>
<evidence type="ECO:0000256" key="5">
    <source>
        <dbReference type="ARBA" id="ARBA00022475"/>
    </source>
</evidence>
<proteinExistence type="inferred from homology"/>
<reference evidence="13 14" key="1">
    <citation type="journal article" date="2010" name="Plant Cell">
        <title>The Chlorella variabilis NC64A genome reveals adaptation to photosymbiosis, coevolution with viruses, and cryptic sex.</title>
        <authorList>
            <person name="Blanc G."/>
            <person name="Duncan G."/>
            <person name="Agarkova I."/>
            <person name="Borodovsky M."/>
            <person name="Gurnon J."/>
            <person name="Kuo A."/>
            <person name="Lindquist E."/>
            <person name="Lucas S."/>
            <person name="Pangilinan J."/>
            <person name="Polle J."/>
            <person name="Salamov A."/>
            <person name="Terry A."/>
            <person name="Yamada T."/>
            <person name="Dunigan D.D."/>
            <person name="Grigoriev I.V."/>
            <person name="Claverie J.M."/>
            <person name="Van Etten J.L."/>
        </authorList>
    </citation>
    <scope>NUCLEOTIDE SEQUENCE [LARGE SCALE GENOMIC DNA]</scope>
    <source>
        <strain evidence="13 14">NC64A</strain>
    </source>
</reference>
<keyword evidence="10" id="KW-0333">Golgi apparatus</keyword>
<dbReference type="EMBL" id="GL433846">
    <property type="protein sequence ID" value="EFN54888.1"/>
    <property type="molecule type" value="Genomic_DNA"/>
</dbReference>
<evidence type="ECO:0000256" key="11">
    <source>
        <dbReference type="ARBA" id="ARBA00023136"/>
    </source>
</evidence>
<dbReference type="KEGG" id="cvr:CHLNCDRAFT_59697"/>
<dbReference type="OMA" id="VHTLQFT"/>